<reference evidence="1 2" key="1">
    <citation type="submission" date="2023-07" db="EMBL/GenBank/DDBJ databases">
        <title>Sequencing the genomes of 1000 actinobacteria strains.</title>
        <authorList>
            <person name="Klenk H.-P."/>
        </authorList>
    </citation>
    <scope>NUCLEOTIDE SEQUENCE [LARGE SCALE GENOMIC DNA]</scope>
    <source>
        <strain evidence="1 2">DSM 44388</strain>
    </source>
</reference>
<sequence length="167" mass="18271">MTVVSGHIHVSYGQYYLMGIHFDTDEWDPAEGNGLIFSLDEPGVPAVPGQFAIILTGTNAGRIRLTQELRPDPPVSSDFDDWEEVAEVSLRVEGDEDEDAFGIGTVDSVGGDTHFPVFTNGDYRVRVHARGRAANTKVPSTENPEEHLIIAWPAPPESESVLKRLEG</sequence>
<keyword evidence="2" id="KW-1185">Reference proteome</keyword>
<organism evidence="1 2">
    <name type="scientific">Kineosporia succinea</name>
    <dbReference type="NCBI Taxonomy" id="84632"/>
    <lineage>
        <taxon>Bacteria</taxon>
        <taxon>Bacillati</taxon>
        <taxon>Actinomycetota</taxon>
        <taxon>Actinomycetes</taxon>
        <taxon>Kineosporiales</taxon>
        <taxon>Kineosporiaceae</taxon>
        <taxon>Kineosporia</taxon>
    </lineage>
</organism>
<protein>
    <submittedName>
        <fullName evidence="1">Uncharacterized protein</fullName>
    </submittedName>
</protein>
<evidence type="ECO:0000313" key="1">
    <source>
        <dbReference type="EMBL" id="MDP9825026.1"/>
    </source>
</evidence>
<name>A0ABT9NX76_9ACTN</name>
<dbReference type="Proteomes" id="UP001235712">
    <property type="component" value="Unassembled WGS sequence"/>
</dbReference>
<gene>
    <name evidence="1" type="ORF">J2S57_000775</name>
</gene>
<accession>A0ABT9NX76</accession>
<evidence type="ECO:0000313" key="2">
    <source>
        <dbReference type="Proteomes" id="UP001235712"/>
    </source>
</evidence>
<dbReference type="RefSeq" id="WP_307238383.1">
    <property type="nucleotide sequence ID" value="NZ_JAUSQZ010000001.1"/>
</dbReference>
<comment type="caution">
    <text evidence="1">The sequence shown here is derived from an EMBL/GenBank/DDBJ whole genome shotgun (WGS) entry which is preliminary data.</text>
</comment>
<proteinExistence type="predicted"/>
<dbReference type="EMBL" id="JAUSQZ010000001">
    <property type="protein sequence ID" value="MDP9825026.1"/>
    <property type="molecule type" value="Genomic_DNA"/>
</dbReference>